<proteinExistence type="predicted"/>
<dbReference type="SUPFAM" id="SSF56024">
    <property type="entry name" value="Phospholipase D/nuclease"/>
    <property type="match status" value="2"/>
</dbReference>
<name>T1CJR1_9ZZZZ</name>
<dbReference type="InterPro" id="IPR001736">
    <property type="entry name" value="PLipase_D/transphosphatidylase"/>
</dbReference>
<gene>
    <name evidence="2" type="ORF">B2A_00817</name>
</gene>
<accession>T1CJR1</accession>
<protein>
    <submittedName>
        <fullName evidence="2">Phospholipase D/transphosphatidylase</fullName>
    </submittedName>
</protein>
<reference evidence="2" key="2">
    <citation type="journal article" date="2014" name="ISME J.">
        <title>Microbial stratification in low pH oxic and suboxic macroscopic growths along an acid mine drainage.</title>
        <authorList>
            <person name="Mendez-Garcia C."/>
            <person name="Mesa V."/>
            <person name="Sprenger R.R."/>
            <person name="Richter M."/>
            <person name="Diez M.S."/>
            <person name="Solano J."/>
            <person name="Bargiela R."/>
            <person name="Golyshina O.V."/>
            <person name="Manteca A."/>
            <person name="Ramos J.L."/>
            <person name="Gallego J.R."/>
            <person name="Llorente I."/>
            <person name="Martins Dos Santos V.A."/>
            <person name="Jensen O.N."/>
            <person name="Pelaez A.I."/>
            <person name="Sanchez J."/>
            <person name="Ferrer M."/>
        </authorList>
    </citation>
    <scope>NUCLEOTIDE SEQUENCE</scope>
</reference>
<dbReference type="Pfam" id="PF13091">
    <property type="entry name" value="PLDc_2"/>
    <property type="match status" value="2"/>
</dbReference>
<dbReference type="AlphaFoldDB" id="T1CJR1"/>
<reference evidence="2" key="1">
    <citation type="submission" date="2013-08" db="EMBL/GenBank/DDBJ databases">
        <authorList>
            <person name="Mendez C."/>
            <person name="Richter M."/>
            <person name="Ferrer M."/>
            <person name="Sanchez J."/>
        </authorList>
    </citation>
    <scope>NUCLEOTIDE SEQUENCE</scope>
</reference>
<feature type="domain" description="PLD phosphodiesterase" evidence="1">
    <location>
        <begin position="321"/>
        <end position="348"/>
    </location>
</feature>
<feature type="domain" description="PLD phosphodiesterase" evidence="1">
    <location>
        <begin position="186"/>
        <end position="213"/>
    </location>
</feature>
<dbReference type="InterPro" id="IPR025202">
    <property type="entry name" value="PLD-like_dom"/>
</dbReference>
<dbReference type="PROSITE" id="PS51257">
    <property type="entry name" value="PROKAR_LIPOPROTEIN"/>
    <property type="match status" value="1"/>
</dbReference>
<comment type="caution">
    <text evidence="2">The sequence shown here is derived from an EMBL/GenBank/DDBJ whole genome shotgun (WGS) entry which is preliminary data.</text>
</comment>
<dbReference type="PANTHER" id="PTHR21248:SF12">
    <property type="entry name" value="CARDIOLIPIN SYNTHASE C"/>
    <property type="match status" value="1"/>
</dbReference>
<dbReference type="PANTHER" id="PTHR21248">
    <property type="entry name" value="CARDIOLIPIN SYNTHASE"/>
    <property type="match status" value="1"/>
</dbReference>
<sequence>MRRSQRLLPALIALLAGCAVSRQDVRAARVVLTQSHALCAPPPCAAPNHCAAPAALLELARANDRASTATAVRNSAILLDDPDAALAARLNLIVGARYSIDVQTYLWSFDDVGNLMLDALLRAAQRGVTVRILADQLFSFPNVGTLAALARSSPHLHIRLYNPTFDEARTQPLQWAAGIVCCYFRCNQRMHDKLLLVDGRVGIVGGRNYENRYFGWDPSLDYLDRDVLLAGPVARIMRRSFDVFWHNPRALPLPRLRDVNQSLRATGAEGPAWPPQPAAEMSARALGVAMPQAGAAASIAPERAPVLSVFDYPAPLLTPGPRISLHAKSFVIDGRIAVIGSHNFDPRSDHYNTENGVVIDDTALAQALRASILRATRPDNAWVVAR</sequence>
<dbReference type="EMBL" id="AUZZ01000625">
    <property type="protein sequence ID" value="EQD67284.1"/>
    <property type="molecule type" value="Genomic_DNA"/>
</dbReference>
<organism evidence="2">
    <name type="scientific">mine drainage metagenome</name>
    <dbReference type="NCBI Taxonomy" id="410659"/>
    <lineage>
        <taxon>unclassified sequences</taxon>
        <taxon>metagenomes</taxon>
        <taxon>ecological metagenomes</taxon>
    </lineage>
</organism>
<dbReference type="CDD" id="cd09111">
    <property type="entry name" value="PLDc_ymdC_like_1"/>
    <property type="match status" value="1"/>
</dbReference>
<dbReference type="PROSITE" id="PS50035">
    <property type="entry name" value="PLD"/>
    <property type="match status" value="2"/>
</dbReference>
<dbReference type="GO" id="GO:0032049">
    <property type="term" value="P:cardiolipin biosynthetic process"/>
    <property type="evidence" value="ECO:0007669"/>
    <property type="project" value="UniProtKB-ARBA"/>
</dbReference>
<evidence type="ECO:0000313" key="2">
    <source>
        <dbReference type="EMBL" id="EQD67284.1"/>
    </source>
</evidence>
<dbReference type="GO" id="GO:0030572">
    <property type="term" value="F:phosphatidyltransferase activity"/>
    <property type="evidence" value="ECO:0007669"/>
    <property type="project" value="UniProtKB-ARBA"/>
</dbReference>
<evidence type="ECO:0000259" key="1">
    <source>
        <dbReference type="PROSITE" id="PS50035"/>
    </source>
</evidence>
<dbReference type="SMART" id="SM00155">
    <property type="entry name" value="PLDc"/>
    <property type="match status" value="2"/>
</dbReference>
<dbReference type="Gene3D" id="3.30.870.10">
    <property type="entry name" value="Endonuclease Chain A"/>
    <property type="match status" value="2"/>
</dbReference>